<dbReference type="SUPFAM" id="SSF46565">
    <property type="entry name" value="Chaperone J-domain"/>
    <property type="match status" value="1"/>
</dbReference>
<sequence length="262" mass="29337">MLSDGKATSWRLLATCMRAIHRHCLRAFNHAVAKDHFLNNGKLNNSLHFVVFSGNIWCSPLLPPAGSPSLRVVEYSRRLFCVGWVRDLWRLPEYVKECNEDQNVDVRDRNDNSFTVRSRGKPKVGFARFFGMMMMGIILGYLVQAACPKEVFNSPGIVGWICSMVIPPFAAAIGVHLVANIGLLQASLKWPLIGAYLGSLWLLEDPNNIGMAHGWRNVLNELLKDLDPQGEANAYKVLGLDDSATQEDIKAQYRKLVKRVAS</sequence>
<keyword evidence="3" id="KW-1185">Reference proteome</keyword>
<keyword evidence="1" id="KW-0472">Membrane</keyword>
<dbReference type="OrthoDB" id="10262359at2759"/>
<dbReference type="PANTHER" id="PTHR44733">
    <property type="entry name" value="DNAJ HOMOLOG SUBFAMILY C MEMBER 22"/>
    <property type="match status" value="1"/>
</dbReference>
<dbReference type="EMBL" id="PZQS01000001">
    <property type="protein sequence ID" value="PVD38105.1"/>
    <property type="molecule type" value="Genomic_DNA"/>
</dbReference>
<keyword evidence="1" id="KW-0812">Transmembrane</keyword>
<organism evidence="2 3">
    <name type="scientific">Pomacea canaliculata</name>
    <name type="common">Golden apple snail</name>
    <dbReference type="NCBI Taxonomy" id="400727"/>
    <lineage>
        <taxon>Eukaryota</taxon>
        <taxon>Metazoa</taxon>
        <taxon>Spiralia</taxon>
        <taxon>Lophotrochozoa</taxon>
        <taxon>Mollusca</taxon>
        <taxon>Gastropoda</taxon>
        <taxon>Caenogastropoda</taxon>
        <taxon>Architaenioglossa</taxon>
        <taxon>Ampullarioidea</taxon>
        <taxon>Ampullariidae</taxon>
        <taxon>Pomacea</taxon>
    </lineage>
</organism>
<dbReference type="AlphaFoldDB" id="A0A2T7PXF3"/>
<proteinExistence type="predicted"/>
<feature type="transmembrane region" description="Helical" evidence="1">
    <location>
        <begin position="157"/>
        <end position="179"/>
    </location>
</feature>
<evidence type="ECO:0000256" key="1">
    <source>
        <dbReference type="SAM" id="Phobius"/>
    </source>
</evidence>
<accession>A0A2T7PXF3</accession>
<dbReference type="InterPro" id="IPR036869">
    <property type="entry name" value="J_dom_sf"/>
</dbReference>
<dbReference type="Gene3D" id="1.10.287.110">
    <property type="entry name" value="DnaJ domain"/>
    <property type="match status" value="1"/>
</dbReference>
<protein>
    <recommendedName>
        <fullName evidence="4">J domain-containing protein</fullName>
    </recommendedName>
</protein>
<feature type="transmembrane region" description="Helical" evidence="1">
    <location>
        <begin position="126"/>
        <end position="145"/>
    </location>
</feature>
<dbReference type="InterPro" id="IPR001623">
    <property type="entry name" value="DnaJ_domain"/>
</dbReference>
<evidence type="ECO:0000313" key="2">
    <source>
        <dbReference type="EMBL" id="PVD38105.1"/>
    </source>
</evidence>
<dbReference type="Proteomes" id="UP000245119">
    <property type="component" value="Linkage Group LG1"/>
</dbReference>
<dbReference type="GO" id="GO:0016020">
    <property type="term" value="C:membrane"/>
    <property type="evidence" value="ECO:0007669"/>
    <property type="project" value="TreeGrafter"/>
</dbReference>
<dbReference type="CDD" id="cd06257">
    <property type="entry name" value="DnaJ"/>
    <property type="match status" value="1"/>
</dbReference>
<dbReference type="STRING" id="400727.A0A2T7PXF3"/>
<dbReference type="PANTHER" id="PTHR44733:SF1">
    <property type="entry name" value="DNAJ HOMOLOG SUBFAMILY C MEMBER 22"/>
    <property type="match status" value="1"/>
</dbReference>
<evidence type="ECO:0000313" key="3">
    <source>
        <dbReference type="Proteomes" id="UP000245119"/>
    </source>
</evidence>
<evidence type="ECO:0008006" key="4">
    <source>
        <dbReference type="Google" id="ProtNLM"/>
    </source>
</evidence>
<keyword evidence="1" id="KW-1133">Transmembrane helix</keyword>
<gene>
    <name evidence="2" type="ORF">C0Q70_00716</name>
</gene>
<reference evidence="2 3" key="1">
    <citation type="submission" date="2018-04" db="EMBL/GenBank/DDBJ databases">
        <title>The genome of golden apple snail Pomacea canaliculata provides insight into stress tolerance and invasive adaptation.</title>
        <authorList>
            <person name="Liu C."/>
            <person name="Liu B."/>
            <person name="Ren Y."/>
            <person name="Zhang Y."/>
            <person name="Wang H."/>
            <person name="Li S."/>
            <person name="Jiang F."/>
            <person name="Yin L."/>
            <person name="Zhang G."/>
            <person name="Qian W."/>
            <person name="Fan W."/>
        </authorList>
    </citation>
    <scope>NUCLEOTIDE SEQUENCE [LARGE SCALE GENOMIC DNA]</scope>
    <source>
        <strain evidence="2">SZHN2017</strain>
        <tissue evidence="2">Muscle</tissue>
    </source>
</reference>
<name>A0A2T7PXF3_POMCA</name>
<comment type="caution">
    <text evidence="2">The sequence shown here is derived from an EMBL/GenBank/DDBJ whole genome shotgun (WGS) entry which is preliminary data.</text>
</comment>